<evidence type="ECO:0000256" key="6">
    <source>
        <dbReference type="SAM" id="Phobius"/>
    </source>
</evidence>
<keyword evidence="4 6" id="KW-0472">Membrane</keyword>
<dbReference type="InterPro" id="IPR000412">
    <property type="entry name" value="ABC_2_transport"/>
</dbReference>
<dbReference type="InterPro" id="IPR051784">
    <property type="entry name" value="Nod_factor_ABC_transporter"/>
</dbReference>
<feature type="transmembrane region" description="Helical" evidence="6">
    <location>
        <begin position="153"/>
        <end position="179"/>
    </location>
</feature>
<dbReference type="Pfam" id="PF12698">
    <property type="entry name" value="ABC2_membrane_3"/>
    <property type="match status" value="1"/>
</dbReference>
<accession>A0A7Y9E6G1</accession>
<dbReference type="InterPro" id="IPR013525">
    <property type="entry name" value="ABC2_TM"/>
</dbReference>
<feature type="transmembrane region" description="Helical" evidence="6">
    <location>
        <begin position="44"/>
        <end position="65"/>
    </location>
</feature>
<dbReference type="Proteomes" id="UP000535511">
    <property type="component" value="Unassembled WGS sequence"/>
</dbReference>
<proteinExistence type="predicted"/>
<dbReference type="EMBL" id="JACCBG010000001">
    <property type="protein sequence ID" value="NYD41731.1"/>
    <property type="molecule type" value="Genomic_DNA"/>
</dbReference>
<reference evidence="8 9" key="1">
    <citation type="submission" date="2020-07" db="EMBL/GenBank/DDBJ databases">
        <title>Sequencing the genomes of 1000 actinobacteria strains.</title>
        <authorList>
            <person name="Klenk H.-P."/>
        </authorList>
    </citation>
    <scope>NUCLEOTIDE SEQUENCE [LARGE SCALE GENOMIC DNA]</scope>
    <source>
        <strain evidence="8 9">DSM 21350</strain>
    </source>
</reference>
<protein>
    <submittedName>
        <fullName evidence="8">ABC-2 type transport system permease protein</fullName>
    </submittedName>
</protein>
<dbReference type="AlphaFoldDB" id="A0A7Y9E6G1"/>
<dbReference type="PANTHER" id="PTHR43229:SF2">
    <property type="entry name" value="NODULATION PROTEIN J"/>
    <property type="match status" value="1"/>
</dbReference>
<comment type="subcellular location">
    <subcellularLocation>
        <location evidence="1">Membrane</location>
        <topology evidence="1">Multi-pass membrane protein</topology>
    </subcellularLocation>
</comment>
<comment type="caution">
    <text evidence="8">The sequence shown here is derived from an EMBL/GenBank/DDBJ whole genome shotgun (WGS) entry which is preliminary data.</text>
</comment>
<feature type="transmembrane region" description="Helical" evidence="6">
    <location>
        <begin position="191"/>
        <end position="218"/>
    </location>
</feature>
<keyword evidence="5" id="KW-0046">Antibiotic resistance</keyword>
<evidence type="ECO:0000313" key="9">
    <source>
        <dbReference type="Proteomes" id="UP000535511"/>
    </source>
</evidence>
<evidence type="ECO:0000256" key="5">
    <source>
        <dbReference type="ARBA" id="ARBA00023251"/>
    </source>
</evidence>
<sequence>MNADRTTRPTGTFAPRPGAASFPRMVRAQAAMESRLMLRNGEQLLLAVVIPVIVLIGGVEGAHRIGFHFSHSAVDVFTPGVLALAVMSTAFTSLAIATGFERRYGVIKRLGSSPLPRSGLLAGKVGGLLLVEVLQIVVISVVALGLGWDPDPWLPGALLAIVLGTAAFAALGLFVAGVLRAEATLAAANLIYLLLMAGGAVVLPASAYGAFGAVVSWLPSGALGDAMRVALIDGTTDWHAMLVLLGWAVAGTVLTARTFTWE</sequence>
<gene>
    <name evidence="8" type="ORF">BJZ21_001814</name>
</gene>
<feature type="transmembrane region" description="Helical" evidence="6">
    <location>
        <begin position="238"/>
        <end position="256"/>
    </location>
</feature>
<evidence type="ECO:0000256" key="1">
    <source>
        <dbReference type="ARBA" id="ARBA00004141"/>
    </source>
</evidence>
<evidence type="ECO:0000256" key="3">
    <source>
        <dbReference type="ARBA" id="ARBA00022989"/>
    </source>
</evidence>
<evidence type="ECO:0000313" key="8">
    <source>
        <dbReference type="EMBL" id="NYD41731.1"/>
    </source>
</evidence>
<feature type="transmembrane region" description="Helical" evidence="6">
    <location>
        <begin position="121"/>
        <end position="147"/>
    </location>
</feature>
<feature type="transmembrane region" description="Helical" evidence="6">
    <location>
        <begin position="77"/>
        <end position="100"/>
    </location>
</feature>
<dbReference type="PANTHER" id="PTHR43229">
    <property type="entry name" value="NODULATION PROTEIN J"/>
    <property type="match status" value="1"/>
</dbReference>
<dbReference type="GO" id="GO:0043190">
    <property type="term" value="C:ATP-binding cassette (ABC) transporter complex"/>
    <property type="evidence" value="ECO:0007669"/>
    <property type="project" value="InterPro"/>
</dbReference>
<feature type="domain" description="ABC-2 type transporter transmembrane" evidence="7">
    <location>
        <begin position="72"/>
        <end position="255"/>
    </location>
</feature>
<keyword evidence="3 6" id="KW-1133">Transmembrane helix</keyword>
<dbReference type="GO" id="GO:0046677">
    <property type="term" value="P:response to antibiotic"/>
    <property type="evidence" value="ECO:0007669"/>
    <property type="project" value="UniProtKB-KW"/>
</dbReference>
<dbReference type="RefSeq" id="WP_343052061.1">
    <property type="nucleotide sequence ID" value="NZ_JACCBG010000001.1"/>
</dbReference>
<evidence type="ECO:0000256" key="2">
    <source>
        <dbReference type="ARBA" id="ARBA00022692"/>
    </source>
</evidence>
<dbReference type="GO" id="GO:0140359">
    <property type="term" value="F:ABC-type transporter activity"/>
    <property type="evidence" value="ECO:0007669"/>
    <property type="project" value="InterPro"/>
</dbReference>
<keyword evidence="9" id="KW-1185">Reference proteome</keyword>
<dbReference type="PIRSF" id="PIRSF006648">
    <property type="entry name" value="DrrB"/>
    <property type="match status" value="1"/>
</dbReference>
<organism evidence="8 9">
    <name type="scientific">Nocardioides panaciterrulae</name>
    <dbReference type="NCBI Taxonomy" id="661492"/>
    <lineage>
        <taxon>Bacteria</taxon>
        <taxon>Bacillati</taxon>
        <taxon>Actinomycetota</taxon>
        <taxon>Actinomycetes</taxon>
        <taxon>Propionibacteriales</taxon>
        <taxon>Nocardioidaceae</taxon>
        <taxon>Nocardioides</taxon>
    </lineage>
</organism>
<evidence type="ECO:0000259" key="7">
    <source>
        <dbReference type="Pfam" id="PF12698"/>
    </source>
</evidence>
<keyword evidence="2 6" id="KW-0812">Transmembrane</keyword>
<evidence type="ECO:0000256" key="4">
    <source>
        <dbReference type="ARBA" id="ARBA00023136"/>
    </source>
</evidence>
<name>A0A7Y9E6G1_9ACTN</name>